<dbReference type="Gene3D" id="1.20.950.20">
    <property type="entry name" value="Transmembrane di-heme cytochromes, Chain C"/>
    <property type="match status" value="1"/>
</dbReference>
<evidence type="ECO:0008006" key="4">
    <source>
        <dbReference type="Google" id="ProtNLM"/>
    </source>
</evidence>
<dbReference type="Proteomes" id="UP000722750">
    <property type="component" value="Unassembled WGS sequence"/>
</dbReference>
<feature type="transmembrane region" description="Helical" evidence="1">
    <location>
        <begin position="21"/>
        <end position="39"/>
    </location>
</feature>
<proteinExistence type="predicted"/>
<feature type="transmembrane region" description="Helical" evidence="1">
    <location>
        <begin position="61"/>
        <end position="82"/>
    </location>
</feature>
<name>A0A941W3D2_9BACT</name>
<sequence>MTSNGNTTYLRFGLFHRFGHFLIIISFFGLVLTGMPLVFKDYGWAHFLYNLMGGYPTAGNIHRICALITFVATFLHFAFLAFETLVRKNRNIFWGPESLLIQPKDLLNILGDILWFFRLGKRPQFDRYIYWEKFEYLSLMWGTMVMAVTGFILWFPVQSANLVPAELATFIDLPSIALVAHRYEALLAAGFIFSIHFLHTHLLPENIPVDEAMFTGRIDEEHFKHERGVYYERLKEEGQLEELKVPPASRKAKFVSKLMGLPLLGVGLLMVGFMLSSLICSLASVFVDLTKNIHFDIFSIFAF</sequence>
<gene>
    <name evidence="2" type="ORF">MAG551_01787</name>
</gene>
<dbReference type="EMBL" id="JAANXD010000074">
    <property type="protein sequence ID" value="MBS1258725.1"/>
    <property type="molecule type" value="Genomic_DNA"/>
</dbReference>
<dbReference type="AlphaFoldDB" id="A0A941W3D2"/>
<evidence type="ECO:0000313" key="3">
    <source>
        <dbReference type="Proteomes" id="UP000722750"/>
    </source>
</evidence>
<keyword evidence="1" id="KW-1133">Transmembrane helix</keyword>
<keyword evidence="1" id="KW-0812">Transmembrane</keyword>
<evidence type="ECO:0000313" key="2">
    <source>
        <dbReference type="EMBL" id="MBS1258725.1"/>
    </source>
</evidence>
<keyword evidence="1" id="KW-0472">Membrane</keyword>
<dbReference type="GO" id="GO:0022904">
    <property type="term" value="P:respiratory electron transport chain"/>
    <property type="evidence" value="ECO:0007669"/>
    <property type="project" value="InterPro"/>
</dbReference>
<evidence type="ECO:0000256" key="1">
    <source>
        <dbReference type="SAM" id="Phobius"/>
    </source>
</evidence>
<feature type="transmembrane region" description="Helical" evidence="1">
    <location>
        <begin position="260"/>
        <end position="287"/>
    </location>
</feature>
<dbReference type="GO" id="GO:0016020">
    <property type="term" value="C:membrane"/>
    <property type="evidence" value="ECO:0007669"/>
    <property type="project" value="InterPro"/>
</dbReference>
<reference evidence="2" key="1">
    <citation type="journal article" date="2021" name="ISME J.">
        <title>Fine-scale metabolic discontinuity in a stratified prokaryote microbiome of a Red Sea deep halocline.</title>
        <authorList>
            <person name="Michoud G."/>
            <person name="Ngugi D.K."/>
            <person name="Barozzi A."/>
            <person name="Merlino G."/>
            <person name="Calleja M.L."/>
            <person name="Delgado-Huertas A."/>
            <person name="Moran X.A.G."/>
            <person name="Daffonchio D."/>
        </authorList>
    </citation>
    <scope>NUCLEOTIDE SEQUENCE</scope>
    <source>
        <strain evidence="2">SuakinDeep_MAG55_1</strain>
    </source>
</reference>
<comment type="caution">
    <text evidence="2">The sequence shown here is derived from an EMBL/GenBank/DDBJ whole genome shotgun (WGS) entry which is preliminary data.</text>
</comment>
<accession>A0A941W3D2</accession>
<organism evidence="2 3">
    <name type="scientific">Candidatus Scalindua arabica</name>
    <dbReference type="NCBI Taxonomy" id="1127984"/>
    <lineage>
        <taxon>Bacteria</taxon>
        <taxon>Pseudomonadati</taxon>
        <taxon>Planctomycetota</taxon>
        <taxon>Candidatus Brocadiia</taxon>
        <taxon>Candidatus Brocadiales</taxon>
        <taxon>Candidatus Scalinduaceae</taxon>
        <taxon>Candidatus Scalindua</taxon>
    </lineage>
</organism>
<protein>
    <recommendedName>
        <fullName evidence="4">Cytochrome b subunit of formate dehydrogenase</fullName>
    </recommendedName>
</protein>
<dbReference type="InterPro" id="IPR016174">
    <property type="entry name" value="Di-haem_cyt_TM"/>
</dbReference>
<feature type="transmembrane region" description="Helical" evidence="1">
    <location>
        <begin position="136"/>
        <end position="155"/>
    </location>
</feature>
<dbReference type="SUPFAM" id="SSF81342">
    <property type="entry name" value="Transmembrane di-heme cytochromes"/>
    <property type="match status" value="1"/>
</dbReference>